<sequence length="316" mass="35196">MLVNCLSASVLDEYCAAEDYFKENFGTELHYVTSGYTLFLRPSGRLCIDLEGGTDNLFSCSGSAEEFRDFSPMSLLSAIDTQAIIDALTIEQYHEICNQILRANQAFDQISFPLTTTVHLGAVYHDTTGSGMASTGSWNSSRDSLIAIAPTLDTGTRAWRLFVSRVWREPQVMGNGWSCFPISELGDKECEWAYASLRDAYGRERVSDLWLSQANHVLRCRGVHVRDEDAKNYTLLTSIELSVGFRPQSTRPNDWHVSNVFLFLCPPESFQVGPASFRCPECVAYWSLDPSGVDRLSEDEASELGFPTLLVSSSVN</sequence>
<proteinExistence type="predicted"/>
<evidence type="ECO:0000313" key="2">
    <source>
        <dbReference type="Proteomes" id="UP001362999"/>
    </source>
</evidence>
<evidence type="ECO:0000313" key="1">
    <source>
        <dbReference type="EMBL" id="KAK7029965.1"/>
    </source>
</evidence>
<keyword evidence="2" id="KW-1185">Reference proteome</keyword>
<accession>A0AAW0BT11</accession>
<comment type="caution">
    <text evidence="1">The sequence shown here is derived from an EMBL/GenBank/DDBJ whole genome shotgun (WGS) entry which is preliminary data.</text>
</comment>
<dbReference type="AlphaFoldDB" id="A0AAW0BT11"/>
<organism evidence="1 2">
    <name type="scientific">Favolaschia claudopus</name>
    <dbReference type="NCBI Taxonomy" id="2862362"/>
    <lineage>
        <taxon>Eukaryota</taxon>
        <taxon>Fungi</taxon>
        <taxon>Dikarya</taxon>
        <taxon>Basidiomycota</taxon>
        <taxon>Agaricomycotina</taxon>
        <taxon>Agaricomycetes</taxon>
        <taxon>Agaricomycetidae</taxon>
        <taxon>Agaricales</taxon>
        <taxon>Marasmiineae</taxon>
        <taxon>Mycenaceae</taxon>
        <taxon>Favolaschia</taxon>
    </lineage>
</organism>
<reference evidence="1 2" key="1">
    <citation type="journal article" date="2024" name="J Genomics">
        <title>Draft genome sequencing and assembly of Favolaschia claudopus CIRM-BRFM 2984 isolated from oak limbs.</title>
        <authorList>
            <person name="Navarro D."/>
            <person name="Drula E."/>
            <person name="Chaduli D."/>
            <person name="Cazenave R."/>
            <person name="Ahrendt S."/>
            <person name="Wang J."/>
            <person name="Lipzen A."/>
            <person name="Daum C."/>
            <person name="Barry K."/>
            <person name="Grigoriev I.V."/>
            <person name="Favel A."/>
            <person name="Rosso M.N."/>
            <person name="Martin F."/>
        </authorList>
    </citation>
    <scope>NUCLEOTIDE SEQUENCE [LARGE SCALE GENOMIC DNA]</scope>
    <source>
        <strain evidence="1 2">CIRM-BRFM 2984</strain>
    </source>
</reference>
<name>A0AAW0BT11_9AGAR</name>
<protein>
    <submittedName>
        <fullName evidence="1">Uncharacterized protein</fullName>
    </submittedName>
</protein>
<dbReference type="Proteomes" id="UP001362999">
    <property type="component" value="Unassembled WGS sequence"/>
</dbReference>
<dbReference type="EMBL" id="JAWWNJ010000026">
    <property type="protein sequence ID" value="KAK7029965.1"/>
    <property type="molecule type" value="Genomic_DNA"/>
</dbReference>
<gene>
    <name evidence="1" type="ORF">R3P38DRAFT_890636</name>
</gene>